<dbReference type="EMBL" id="BTCL01000021">
    <property type="protein sequence ID" value="GMK47638.1"/>
    <property type="molecule type" value="Genomic_DNA"/>
</dbReference>
<dbReference type="RefSeq" id="WP_317981558.1">
    <property type="nucleotide sequence ID" value="NZ_BTCL01000021.1"/>
</dbReference>
<name>A0ABQ6NRC6_9BACL</name>
<organism evidence="1 2">
    <name type="scientific">Paenibacillus glycanilyticus</name>
    <dbReference type="NCBI Taxonomy" id="126569"/>
    <lineage>
        <taxon>Bacteria</taxon>
        <taxon>Bacillati</taxon>
        <taxon>Bacillota</taxon>
        <taxon>Bacilli</taxon>
        <taxon>Bacillales</taxon>
        <taxon>Paenibacillaceae</taxon>
        <taxon>Paenibacillus</taxon>
    </lineage>
</organism>
<accession>A0ABQ6NRC6</accession>
<gene>
    <name evidence="1" type="ORF">PghCCS26_47680</name>
</gene>
<keyword evidence="2" id="KW-1185">Reference proteome</keyword>
<dbReference type="Proteomes" id="UP001285921">
    <property type="component" value="Unassembled WGS sequence"/>
</dbReference>
<protein>
    <submittedName>
        <fullName evidence="1">Uncharacterized protein</fullName>
    </submittedName>
</protein>
<evidence type="ECO:0000313" key="2">
    <source>
        <dbReference type="Proteomes" id="UP001285921"/>
    </source>
</evidence>
<sequence length="72" mass="8234">MDTKKYLGFRKLTSHLHFHTAMIERTVILAFQDAELIGSGRIEALNEGEEEDVVVIGGENYTKRNCTFVYAR</sequence>
<comment type="caution">
    <text evidence="1">The sequence shown here is derived from an EMBL/GenBank/DDBJ whole genome shotgun (WGS) entry which is preliminary data.</text>
</comment>
<evidence type="ECO:0000313" key="1">
    <source>
        <dbReference type="EMBL" id="GMK47638.1"/>
    </source>
</evidence>
<reference evidence="1 2" key="1">
    <citation type="submission" date="2023-05" db="EMBL/GenBank/DDBJ databases">
        <title>Draft genome of Paenibacillus sp. CCS26.</title>
        <authorList>
            <person name="Akita H."/>
            <person name="Shinto Y."/>
            <person name="Kimura Z."/>
        </authorList>
    </citation>
    <scope>NUCLEOTIDE SEQUENCE [LARGE SCALE GENOMIC DNA]</scope>
    <source>
        <strain evidence="1 2">CCS26</strain>
    </source>
</reference>
<proteinExistence type="predicted"/>